<dbReference type="InterPro" id="IPR042185">
    <property type="entry name" value="Serpin_sf_2"/>
</dbReference>
<organism evidence="2 3">
    <name type="scientific">Adineta ricciae</name>
    <name type="common">Rotifer</name>
    <dbReference type="NCBI Taxonomy" id="249248"/>
    <lineage>
        <taxon>Eukaryota</taxon>
        <taxon>Metazoa</taxon>
        <taxon>Spiralia</taxon>
        <taxon>Gnathifera</taxon>
        <taxon>Rotifera</taxon>
        <taxon>Eurotatoria</taxon>
        <taxon>Bdelloidea</taxon>
        <taxon>Adinetida</taxon>
        <taxon>Adinetidae</taxon>
        <taxon>Adineta</taxon>
    </lineage>
</organism>
<protein>
    <recommendedName>
        <fullName evidence="1">Serpin domain-containing protein</fullName>
    </recommendedName>
</protein>
<dbReference type="InterPro" id="IPR036186">
    <property type="entry name" value="Serpin_sf"/>
</dbReference>
<evidence type="ECO:0000313" key="2">
    <source>
        <dbReference type="EMBL" id="CAF1651081.1"/>
    </source>
</evidence>
<dbReference type="Pfam" id="PF00079">
    <property type="entry name" value="Serpin"/>
    <property type="match status" value="1"/>
</dbReference>
<dbReference type="Proteomes" id="UP000663828">
    <property type="component" value="Unassembled WGS sequence"/>
</dbReference>
<gene>
    <name evidence="2" type="ORF">XAT740_LOCUS54989</name>
</gene>
<dbReference type="InterPro" id="IPR042178">
    <property type="entry name" value="Serpin_sf_1"/>
</dbReference>
<evidence type="ECO:0000259" key="1">
    <source>
        <dbReference type="Pfam" id="PF00079"/>
    </source>
</evidence>
<keyword evidence="3" id="KW-1185">Reference proteome</keyword>
<dbReference type="Gene3D" id="3.30.497.10">
    <property type="entry name" value="Antithrombin, subunit I, domain 2"/>
    <property type="match status" value="1"/>
</dbReference>
<comment type="caution">
    <text evidence="2">The sequence shown here is derived from an EMBL/GenBank/DDBJ whole genome shotgun (WGS) entry which is preliminary data.</text>
</comment>
<dbReference type="EMBL" id="CAJNOR010010098">
    <property type="protein sequence ID" value="CAF1651081.1"/>
    <property type="molecule type" value="Genomic_DNA"/>
</dbReference>
<sequence>MSNEDKLNDTLIELSKQCLLTQRDENAFICSVAVEAAFEALTLFSKTLNNKLNQNKSFQFYNYFLLNQNSIESFDHDLNEKTSKYFNTEFHQYVLTDVEERKIMLNKLFNHFSDQTFQFSQKFLSQITTESVALITCSSLIFRPLKSTDWEELWSLKFHSNLHLTNETKFYFTKGLFRIAFHETFQKVEIPGEVYHGIPMKLIILLPRCSSDLVHLYANLNEYIHLPFSLAFISVCIPNISMTIEMNISESLKNFRDLFNFTNIIKQNENTHLSAAYSLGRFVLDMTTDGIKQPSIPCVHSIELSPVIPWVFFANRPFVFIVTYGEHYLYIGQMSGPKIPSSAKIF</sequence>
<proteinExistence type="predicted"/>
<dbReference type="Gene3D" id="2.30.39.10">
    <property type="entry name" value="Alpha-1-antitrypsin, domain 1"/>
    <property type="match status" value="1"/>
</dbReference>
<dbReference type="AlphaFoldDB" id="A0A816ERU4"/>
<evidence type="ECO:0000313" key="3">
    <source>
        <dbReference type="Proteomes" id="UP000663828"/>
    </source>
</evidence>
<reference evidence="2" key="1">
    <citation type="submission" date="2021-02" db="EMBL/GenBank/DDBJ databases">
        <authorList>
            <person name="Nowell W R."/>
        </authorList>
    </citation>
    <scope>NUCLEOTIDE SEQUENCE</scope>
</reference>
<name>A0A816ERU4_ADIRI</name>
<accession>A0A816ERU4</accession>
<dbReference type="SUPFAM" id="SSF56574">
    <property type="entry name" value="Serpins"/>
    <property type="match status" value="1"/>
</dbReference>
<feature type="domain" description="Serpin" evidence="1">
    <location>
        <begin position="49"/>
        <end position="335"/>
    </location>
</feature>
<dbReference type="InterPro" id="IPR023796">
    <property type="entry name" value="Serpin_dom"/>
</dbReference>